<dbReference type="PRINTS" id="PR00021">
    <property type="entry name" value="PRORICH"/>
</dbReference>
<keyword evidence="2" id="KW-1185">Reference proteome</keyword>
<protein>
    <submittedName>
        <fullName evidence="3">Cornifin-B-like</fullName>
    </submittedName>
</protein>
<feature type="compositionally biased region" description="Basic and acidic residues" evidence="1">
    <location>
        <begin position="40"/>
        <end position="68"/>
    </location>
</feature>
<accession>A0A7F8Q5G6</accession>
<dbReference type="GeneID" id="115937602"/>
<dbReference type="AlphaFoldDB" id="A0A7F8Q5G6"/>
<feature type="region of interest" description="Disordered" evidence="1">
    <location>
        <begin position="40"/>
        <end position="88"/>
    </location>
</feature>
<dbReference type="KEGG" id="lww:115937602"/>
<gene>
    <name evidence="3" type="primary">LOC115937602</name>
</gene>
<evidence type="ECO:0000256" key="1">
    <source>
        <dbReference type="SAM" id="MobiDB-lite"/>
    </source>
</evidence>
<name>A0A7F8Q5G6_LEPWE</name>
<evidence type="ECO:0000313" key="3">
    <source>
        <dbReference type="RefSeq" id="XP_030875761.1"/>
    </source>
</evidence>
<proteinExistence type="predicted"/>
<reference evidence="3" key="1">
    <citation type="submission" date="2025-08" db="UniProtKB">
        <authorList>
            <consortium name="RefSeq"/>
        </authorList>
    </citation>
    <scope>IDENTIFICATION</scope>
    <source>
        <tissue evidence="3">Liver</tissue>
    </source>
</reference>
<dbReference type="Pfam" id="PF02389">
    <property type="entry name" value="Cornifin"/>
    <property type="match status" value="1"/>
</dbReference>
<sequence>MDFSSEAPALATKNPSVGVLPVGAAQGGLLHLLLQAPEPCHPKAPEPCHPKAPEPCHPKAPEPCHPKVPEPCLPTVTPAPAQQKTKQK</sequence>
<dbReference type="OrthoDB" id="9837279at2759"/>
<evidence type="ECO:0000313" key="2">
    <source>
        <dbReference type="Proteomes" id="UP000245341"/>
    </source>
</evidence>
<dbReference type="Proteomes" id="UP000245341">
    <property type="component" value="Unplaced"/>
</dbReference>
<dbReference type="RefSeq" id="XP_030875761.1">
    <property type="nucleotide sequence ID" value="XM_031019901.1"/>
</dbReference>
<organism evidence="2 3">
    <name type="scientific">Leptonychotes weddellii</name>
    <name type="common">Weddell seal</name>
    <name type="synonym">Otaria weddellii</name>
    <dbReference type="NCBI Taxonomy" id="9713"/>
    <lineage>
        <taxon>Eukaryota</taxon>
        <taxon>Metazoa</taxon>
        <taxon>Chordata</taxon>
        <taxon>Craniata</taxon>
        <taxon>Vertebrata</taxon>
        <taxon>Euteleostomi</taxon>
        <taxon>Mammalia</taxon>
        <taxon>Eutheria</taxon>
        <taxon>Laurasiatheria</taxon>
        <taxon>Carnivora</taxon>
        <taxon>Caniformia</taxon>
        <taxon>Pinnipedia</taxon>
        <taxon>Phocidae</taxon>
        <taxon>Monachinae</taxon>
        <taxon>Lobodontini</taxon>
        <taxon>Leptonychotes</taxon>
    </lineage>
</organism>